<feature type="repeat" description="TPR" evidence="1">
    <location>
        <begin position="141"/>
        <end position="174"/>
    </location>
</feature>
<evidence type="ECO:0000313" key="3">
    <source>
        <dbReference type="Proteomes" id="UP000094056"/>
    </source>
</evidence>
<dbReference type="PANTHER" id="PTHR10098">
    <property type="entry name" value="RAPSYN-RELATED"/>
    <property type="match status" value="1"/>
</dbReference>
<dbReference type="AlphaFoldDB" id="A0A1E3X6F8"/>
<gene>
    <name evidence="2" type="ORF">SCARUB_03715</name>
</gene>
<dbReference type="SMART" id="SM00028">
    <property type="entry name" value="TPR"/>
    <property type="match status" value="3"/>
</dbReference>
<dbReference type="PATRIC" id="fig|1872076.5.peg.4426"/>
<comment type="caution">
    <text evidence="2">The sequence shown here is derived from an EMBL/GenBank/DDBJ whole genome shotgun (WGS) entry which is preliminary data.</text>
</comment>
<dbReference type="Pfam" id="PF13424">
    <property type="entry name" value="TPR_12"/>
    <property type="match status" value="1"/>
</dbReference>
<dbReference type="EMBL" id="MAYW01000138">
    <property type="protein sequence ID" value="ODS31172.1"/>
    <property type="molecule type" value="Genomic_DNA"/>
</dbReference>
<proteinExistence type="predicted"/>
<dbReference type="SUPFAM" id="SSF48452">
    <property type="entry name" value="TPR-like"/>
    <property type="match status" value="1"/>
</dbReference>
<accession>A0A1E3X6F8</accession>
<organism evidence="2 3">
    <name type="scientific">Candidatus Scalindua rubra</name>
    <dbReference type="NCBI Taxonomy" id="1872076"/>
    <lineage>
        <taxon>Bacteria</taxon>
        <taxon>Pseudomonadati</taxon>
        <taxon>Planctomycetota</taxon>
        <taxon>Candidatus Brocadiia</taxon>
        <taxon>Candidatus Brocadiales</taxon>
        <taxon>Candidatus Scalinduaceae</taxon>
        <taxon>Candidatus Scalindua</taxon>
    </lineage>
</organism>
<dbReference type="PROSITE" id="PS50005">
    <property type="entry name" value="TPR"/>
    <property type="match status" value="1"/>
</dbReference>
<keyword evidence="1" id="KW-0802">TPR repeat</keyword>
<dbReference type="Proteomes" id="UP000094056">
    <property type="component" value="Unassembled WGS sequence"/>
</dbReference>
<evidence type="ECO:0000313" key="2">
    <source>
        <dbReference type="EMBL" id="ODS31172.1"/>
    </source>
</evidence>
<evidence type="ECO:0000256" key="1">
    <source>
        <dbReference type="PROSITE-ProRule" id="PRU00339"/>
    </source>
</evidence>
<dbReference type="PANTHER" id="PTHR10098:SF108">
    <property type="entry name" value="TETRATRICOPEPTIDE REPEAT PROTEIN 28"/>
    <property type="match status" value="1"/>
</dbReference>
<sequence length="195" mass="22370">MWDGIPECLHELFERCLSTQPGNRFNEFASMQRALLEIYQAEFDEEYQFPETEVDDSAEWWSDRGMSFYWGLGRYASSEKPFKEALKRCQAIPGRKIDQANCLGNLGSVYQDTGKFQEAEVNLRDALDIFRAIPGTEIEQARCLANLGNLYSTTQEFSKAQEVLEEALKICGQYPIGTEQIRNACLELLKKLQEV</sequence>
<reference evidence="2 3" key="1">
    <citation type="submission" date="2016-07" db="EMBL/GenBank/DDBJ databases">
        <title>Draft genome of Scalindua rubra, obtained from a brine-seawater interface in the Red Sea, sheds light on salt adaptation in anammox bacteria.</title>
        <authorList>
            <person name="Speth D.R."/>
            <person name="Lagkouvardos I."/>
            <person name="Wang Y."/>
            <person name="Qian P.-Y."/>
            <person name="Dutilh B.E."/>
            <person name="Jetten M.S."/>
        </authorList>
    </citation>
    <scope>NUCLEOTIDE SEQUENCE [LARGE SCALE GENOMIC DNA]</scope>
    <source>
        <strain evidence="2">BSI-1</strain>
    </source>
</reference>
<dbReference type="InterPro" id="IPR011990">
    <property type="entry name" value="TPR-like_helical_dom_sf"/>
</dbReference>
<dbReference type="Gene3D" id="1.25.40.10">
    <property type="entry name" value="Tetratricopeptide repeat domain"/>
    <property type="match status" value="1"/>
</dbReference>
<protein>
    <submittedName>
        <fullName evidence="2">Tetratricopeptide repeat protein</fullName>
    </submittedName>
</protein>
<name>A0A1E3X6F8_9BACT</name>
<dbReference type="InterPro" id="IPR019734">
    <property type="entry name" value="TPR_rpt"/>
</dbReference>